<dbReference type="InterPro" id="IPR013094">
    <property type="entry name" value="AB_hydrolase_3"/>
</dbReference>
<dbReference type="AlphaFoldDB" id="A0A0Q9YPC0"/>
<proteinExistence type="inferred from homology"/>
<evidence type="ECO:0000313" key="7">
    <source>
        <dbReference type="Proteomes" id="UP000051497"/>
    </source>
</evidence>
<reference evidence="6" key="3">
    <citation type="submission" date="2021-06" db="EMBL/GenBank/DDBJ databases">
        <title>Genomic Description and Analysis of Intracellular Bacteria, Candidatus Berkiella cookevillensis and Candidatus Berkiella aquae.</title>
        <authorList>
            <person name="Kidane D.T."/>
            <person name="Mehari Y.T."/>
            <person name="Rice F.C."/>
            <person name="Arivett B.A."/>
            <person name="Farone A.L."/>
            <person name="Berk S.G."/>
            <person name="Farone M.B."/>
        </authorList>
    </citation>
    <scope>NUCLEOTIDE SEQUENCE</scope>
    <source>
        <strain evidence="6">HT99</strain>
    </source>
</reference>
<dbReference type="PANTHER" id="PTHR48081:SF8">
    <property type="entry name" value="ALPHA_BETA HYDROLASE FOLD-3 DOMAIN-CONTAINING PROTEIN-RELATED"/>
    <property type="match status" value="1"/>
</dbReference>
<comment type="caution">
    <text evidence="5">The sequence shown here is derived from an EMBL/GenBank/DDBJ whole genome shotgun (WGS) entry which is preliminary data.</text>
</comment>
<dbReference type="GO" id="GO:0106435">
    <property type="term" value="F:carboxylesterase activity"/>
    <property type="evidence" value="ECO:0007669"/>
    <property type="project" value="UniProtKB-EC"/>
</dbReference>
<dbReference type="SUPFAM" id="SSF53474">
    <property type="entry name" value="alpha/beta-Hydrolases"/>
    <property type="match status" value="1"/>
</dbReference>
<dbReference type="OrthoDB" id="9806180at2"/>
<dbReference type="EC" id="3.1.1.1" evidence="5"/>
<dbReference type="InterPro" id="IPR002168">
    <property type="entry name" value="Lipase_GDXG_HIS_AS"/>
</dbReference>
<evidence type="ECO:0000259" key="4">
    <source>
        <dbReference type="Pfam" id="PF07859"/>
    </source>
</evidence>
<dbReference type="PROSITE" id="PS01173">
    <property type="entry name" value="LIPASE_GDXG_HIS"/>
    <property type="match status" value="1"/>
</dbReference>
<organism evidence="5">
    <name type="scientific">Candidatus Berkiella aquae</name>
    <dbReference type="NCBI Taxonomy" id="295108"/>
    <lineage>
        <taxon>Bacteria</taxon>
        <taxon>Pseudomonadati</taxon>
        <taxon>Pseudomonadota</taxon>
        <taxon>Gammaproteobacteria</taxon>
        <taxon>Candidatus Berkiellales</taxon>
        <taxon>Candidatus Berkiellaceae</taxon>
        <taxon>Candidatus Berkiella</taxon>
    </lineage>
</organism>
<evidence type="ECO:0000256" key="2">
    <source>
        <dbReference type="ARBA" id="ARBA00022801"/>
    </source>
</evidence>
<evidence type="ECO:0000313" key="5">
    <source>
        <dbReference type="EMBL" id="KRG22651.1"/>
    </source>
</evidence>
<dbReference type="InterPro" id="IPR050300">
    <property type="entry name" value="GDXG_lipolytic_enzyme"/>
</dbReference>
<dbReference type="RefSeq" id="WP_075064842.1">
    <property type="nucleotide sequence ID" value="NZ_LKAJ02000001.1"/>
</dbReference>
<evidence type="ECO:0000256" key="3">
    <source>
        <dbReference type="SAM" id="SignalP"/>
    </source>
</evidence>
<feature type="signal peptide" evidence="3">
    <location>
        <begin position="1"/>
        <end position="21"/>
    </location>
</feature>
<name>A0A0Q9YPC0_9GAMM</name>
<keyword evidence="7" id="KW-1185">Reference proteome</keyword>
<feature type="domain" description="Alpha/beta hydrolase fold-3" evidence="4">
    <location>
        <begin position="101"/>
        <end position="309"/>
    </location>
</feature>
<evidence type="ECO:0000256" key="1">
    <source>
        <dbReference type="ARBA" id="ARBA00010515"/>
    </source>
</evidence>
<evidence type="ECO:0000313" key="6">
    <source>
        <dbReference type="EMBL" id="MCS5711984.1"/>
    </source>
</evidence>
<dbReference type="PATRIC" id="fig|1590043.3.peg.192"/>
<reference evidence="5" key="1">
    <citation type="submission" date="2015-09" db="EMBL/GenBank/DDBJ databases">
        <title>Draft Genome Sequences of Two Novel Amoeba-resistant Intranuclear Bacteria, Candidatus Berkiella cookevillensis and Candidatus Berkiella aquae.</title>
        <authorList>
            <person name="Mehari Y.T."/>
            <person name="Arivett B.A."/>
            <person name="Farone A.L."/>
            <person name="Gunderson J.H."/>
            <person name="Farone M.B."/>
        </authorList>
    </citation>
    <scope>NUCLEOTIDE SEQUENCE [LARGE SCALE GENOMIC DNA]</scope>
    <source>
        <strain evidence="5">HT99</strain>
    </source>
</reference>
<dbReference type="InterPro" id="IPR029058">
    <property type="entry name" value="AB_hydrolase_fold"/>
</dbReference>
<comment type="similarity">
    <text evidence="1">Belongs to the 'GDXG' lipolytic enzyme family.</text>
</comment>
<accession>A0A0Q9YPC0</accession>
<reference evidence="6" key="2">
    <citation type="journal article" date="2016" name="Genome Announc.">
        <title>Draft Genome Sequences of Two Novel Amoeba-Resistant Intranuclear Bacteria, 'Candidatus Berkiella cookevillensis' and 'Candidatus Berkiella aquae'.</title>
        <authorList>
            <person name="Mehari Y.T."/>
            <person name="Arivett B.A."/>
            <person name="Farone A.L."/>
            <person name="Gunderson J.H."/>
            <person name="Farone M.B."/>
        </authorList>
    </citation>
    <scope>NUCLEOTIDE SEQUENCE</scope>
    <source>
        <strain evidence="6">HT99</strain>
    </source>
</reference>
<keyword evidence="2 5" id="KW-0378">Hydrolase</keyword>
<dbReference type="Gene3D" id="3.40.50.1820">
    <property type="entry name" value="alpha/beta hydrolase"/>
    <property type="match status" value="1"/>
</dbReference>
<protein>
    <submittedName>
        <fullName evidence="6">Alpha/beta hydrolase</fullName>
    </submittedName>
    <submittedName>
        <fullName evidence="5">Carboxylesterase NlhH</fullName>
        <ecNumber evidence="5">3.1.1.1</ecNumber>
    </submittedName>
</protein>
<dbReference type="STRING" id="295108.HT99x_00189"/>
<dbReference type="Proteomes" id="UP000051497">
    <property type="component" value="Unassembled WGS sequence"/>
</dbReference>
<dbReference type="Pfam" id="PF07859">
    <property type="entry name" value="Abhydrolase_3"/>
    <property type="match status" value="1"/>
</dbReference>
<dbReference type="EMBL" id="LKAJ02000001">
    <property type="protein sequence ID" value="MCS5711984.1"/>
    <property type="molecule type" value="Genomic_DNA"/>
</dbReference>
<sequence length="349" mass="38388">MKRLALYTIAALCFNASIVLADELVLQEGVKEFVDTINKAGGKPIYTLTPVEARKVLTDLQASAKDIAPAQIETKTIEADGKKIPLHIIRPENAKHALPVVMYFHGGGWILGDFKTHERFLRELTNASNAAIVFVDYSPAPEAKYPTQIEEAYAATKWVAEHGKSLNLDANKIAVAGDSVGGNMAAAVTLLAKEKKTPKIGFQVLFYPVTDANLDTESYKTFENGPWLTKKAMEWFWDAYLPNKADGKKITASPLQASIEELKGLPPALIITDQNDVLRDEGEAYANKLMQAGVPVVATRYLGTIHDFVMLNALENSPTARAAISQAGRTLWWFFNEDTIMKGKHKAKN</sequence>
<dbReference type="EMBL" id="LKAJ01000001">
    <property type="protein sequence ID" value="KRG22651.1"/>
    <property type="molecule type" value="Genomic_DNA"/>
</dbReference>
<dbReference type="PANTHER" id="PTHR48081">
    <property type="entry name" value="AB HYDROLASE SUPERFAMILY PROTEIN C4A8.06C"/>
    <property type="match status" value="1"/>
</dbReference>
<feature type="chain" id="PRO_5043129751" evidence="3">
    <location>
        <begin position="22"/>
        <end position="349"/>
    </location>
</feature>
<gene>
    <name evidence="5" type="primary">nlhH_1</name>
    <name evidence="5" type="ORF">HT99x_00189</name>
    <name evidence="6" type="ORF">HT99x_011125</name>
</gene>
<keyword evidence="3" id="KW-0732">Signal</keyword>